<gene>
    <name evidence="2" type="ORF">FOTG_15071</name>
</gene>
<dbReference type="AlphaFoldDB" id="X0M7L3"/>
<feature type="region of interest" description="Disordered" evidence="1">
    <location>
        <begin position="1"/>
        <end position="33"/>
    </location>
</feature>
<accession>X0M7L3</accession>
<evidence type="ECO:0000313" key="2">
    <source>
        <dbReference type="EMBL" id="EXM16640.1"/>
    </source>
</evidence>
<dbReference type="EMBL" id="KK035219">
    <property type="protein sequence ID" value="EXM16640.1"/>
    <property type="molecule type" value="Genomic_DNA"/>
</dbReference>
<proteinExistence type="predicted"/>
<evidence type="ECO:0000256" key="1">
    <source>
        <dbReference type="SAM" id="MobiDB-lite"/>
    </source>
</evidence>
<organism evidence="2">
    <name type="scientific">Fusarium oxysporum f. sp. vasinfectum 25433</name>
    <dbReference type="NCBI Taxonomy" id="1089449"/>
    <lineage>
        <taxon>Eukaryota</taxon>
        <taxon>Fungi</taxon>
        <taxon>Dikarya</taxon>
        <taxon>Ascomycota</taxon>
        <taxon>Pezizomycotina</taxon>
        <taxon>Sordariomycetes</taxon>
        <taxon>Hypocreomycetidae</taxon>
        <taxon>Hypocreales</taxon>
        <taxon>Nectriaceae</taxon>
        <taxon>Fusarium</taxon>
        <taxon>Fusarium oxysporum species complex</taxon>
    </lineage>
</organism>
<reference evidence="2" key="2">
    <citation type="submission" date="2014-03" db="EMBL/GenBank/DDBJ databases">
        <title>The Genome Annotation of Fusarium oxysporum Cotton.</title>
        <authorList>
            <consortium name="The Broad Institute Genomics Platform"/>
            <person name="Ma L.-J."/>
            <person name="Corby-Kistler H."/>
            <person name="Broz K."/>
            <person name="Gale L.R."/>
            <person name="Jonkers W."/>
            <person name="O'Donnell K."/>
            <person name="Ploetz R."/>
            <person name="Steinberg C."/>
            <person name="Schwartz D.C."/>
            <person name="VanEtten H."/>
            <person name="Zhou S."/>
            <person name="Young S.K."/>
            <person name="Zeng Q."/>
            <person name="Gargeya S."/>
            <person name="Fitzgerald M."/>
            <person name="Abouelleil A."/>
            <person name="Alvarado L."/>
            <person name="Chapman S.B."/>
            <person name="Gainer-Dewar J."/>
            <person name="Goldberg J."/>
            <person name="Griggs A."/>
            <person name="Gujja S."/>
            <person name="Hansen M."/>
            <person name="Howarth C."/>
            <person name="Imamovic A."/>
            <person name="Ireland A."/>
            <person name="Larimer J."/>
            <person name="McCowan C."/>
            <person name="Murphy C."/>
            <person name="Pearson M."/>
            <person name="Poon T.W."/>
            <person name="Priest M."/>
            <person name="Roberts A."/>
            <person name="Saif S."/>
            <person name="Shea T."/>
            <person name="Sykes S."/>
            <person name="Wortman J."/>
            <person name="Nusbaum C."/>
            <person name="Birren B."/>
        </authorList>
    </citation>
    <scope>NUCLEOTIDE SEQUENCE</scope>
    <source>
        <strain evidence="2">25433</strain>
    </source>
</reference>
<dbReference type="HOGENOM" id="CLU_3384807_0_0_1"/>
<reference evidence="2" key="1">
    <citation type="submission" date="2011-11" db="EMBL/GenBank/DDBJ databases">
        <title>The Genome Sequence of Fusarium oxysporum Cotton.</title>
        <authorList>
            <consortium name="The Broad Institute Genome Sequencing Platform"/>
            <person name="Ma L.-J."/>
            <person name="Gale L.R."/>
            <person name="Schwartz D.C."/>
            <person name="Zhou S."/>
            <person name="Corby-Kistler H."/>
            <person name="Young S.K."/>
            <person name="Zeng Q."/>
            <person name="Gargeya S."/>
            <person name="Fitzgerald M."/>
            <person name="Haas B."/>
            <person name="Abouelleil A."/>
            <person name="Alvarado L."/>
            <person name="Arachchi H.M."/>
            <person name="Berlin A."/>
            <person name="Brown A."/>
            <person name="Chapman S.B."/>
            <person name="Chen Z."/>
            <person name="Dunbar C."/>
            <person name="Freedman E."/>
            <person name="Gearin G."/>
            <person name="Goldberg J."/>
            <person name="Griggs A."/>
            <person name="Gujja S."/>
            <person name="Heiman D."/>
            <person name="Howarth C."/>
            <person name="Larson L."/>
            <person name="Lui A."/>
            <person name="MacDonald P.J.P."/>
            <person name="Montmayeur A."/>
            <person name="Murphy C."/>
            <person name="Neiman D."/>
            <person name="Pearson M."/>
            <person name="Priest M."/>
            <person name="Roberts A."/>
            <person name="Saif S."/>
            <person name="Shea T."/>
            <person name="Shenoy N."/>
            <person name="Sisk P."/>
            <person name="Stolte C."/>
            <person name="Sykes S."/>
            <person name="Wortman J."/>
            <person name="Nusbaum C."/>
            <person name="Birren B."/>
        </authorList>
    </citation>
    <scope>NUCLEOTIDE SEQUENCE [LARGE SCALE GENOMIC DNA]</scope>
    <source>
        <strain evidence="2">25433</strain>
    </source>
</reference>
<name>X0M7L3_FUSOX</name>
<sequence>MADPQHALHTEGLGGITGPDTITRPDGCDRQVP</sequence>
<protein>
    <submittedName>
        <fullName evidence="2">Uncharacterized protein</fullName>
    </submittedName>
</protein>
<dbReference type="Proteomes" id="UP000030701">
    <property type="component" value="Unassembled WGS sequence"/>
</dbReference>